<feature type="compositionally biased region" description="Acidic residues" evidence="9">
    <location>
        <begin position="235"/>
        <end position="248"/>
    </location>
</feature>
<proteinExistence type="predicted"/>
<evidence type="ECO:0000256" key="6">
    <source>
        <dbReference type="ARBA" id="ARBA00022786"/>
    </source>
</evidence>
<dbReference type="PANTHER" id="PTHR15710:SF108">
    <property type="entry name" value="OS03G0286100 PROTEIN"/>
    <property type="match status" value="1"/>
</dbReference>
<evidence type="ECO:0000313" key="11">
    <source>
        <dbReference type="EMBL" id="VVB17533.1"/>
    </source>
</evidence>
<evidence type="ECO:0000256" key="3">
    <source>
        <dbReference type="ARBA" id="ARBA00022679"/>
    </source>
</evidence>
<protein>
    <recommendedName>
        <fullName evidence="2">RING-type E3 ubiquitin transferase</fullName>
        <ecNumber evidence="2">2.3.2.27</ecNumber>
    </recommendedName>
</protein>
<evidence type="ECO:0000256" key="9">
    <source>
        <dbReference type="SAM" id="MobiDB-lite"/>
    </source>
</evidence>
<feature type="compositionally biased region" description="Acidic residues" evidence="9">
    <location>
        <begin position="207"/>
        <end position="220"/>
    </location>
</feature>
<evidence type="ECO:0000256" key="7">
    <source>
        <dbReference type="ARBA" id="ARBA00022833"/>
    </source>
</evidence>
<feature type="domain" description="RING-type" evidence="10">
    <location>
        <begin position="398"/>
        <end position="439"/>
    </location>
</feature>
<dbReference type="EC" id="2.3.2.27" evidence="2"/>
<reference evidence="11" key="1">
    <citation type="submission" date="2019-07" db="EMBL/GenBank/DDBJ databases">
        <authorList>
            <person name="Dittberner H."/>
        </authorList>
    </citation>
    <scope>NUCLEOTIDE SEQUENCE [LARGE SCALE GENOMIC DNA]</scope>
</reference>
<dbReference type="PANTHER" id="PTHR15710">
    <property type="entry name" value="E3 UBIQUITIN-PROTEIN LIGASE PRAJA"/>
    <property type="match status" value="1"/>
</dbReference>
<dbReference type="SUPFAM" id="SSF57850">
    <property type="entry name" value="RING/U-box"/>
    <property type="match status" value="1"/>
</dbReference>
<keyword evidence="6" id="KW-0833">Ubl conjugation pathway</keyword>
<name>A0A565CUT9_9BRAS</name>
<keyword evidence="7" id="KW-0862">Zinc</keyword>
<gene>
    <name evidence="11" type="ORF">ANE_LOCUS27977</name>
</gene>
<accession>A0A565CUT9</accession>
<evidence type="ECO:0000256" key="1">
    <source>
        <dbReference type="ARBA" id="ARBA00000900"/>
    </source>
</evidence>
<evidence type="ECO:0000256" key="4">
    <source>
        <dbReference type="ARBA" id="ARBA00022723"/>
    </source>
</evidence>
<dbReference type="InterPro" id="IPR001841">
    <property type="entry name" value="Znf_RING"/>
</dbReference>
<keyword evidence="12" id="KW-1185">Reference proteome</keyword>
<dbReference type="Gene3D" id="3.30.40.10">
    <property type="entry name" value="Zinc/RING finger domain, C3HC4 (zinc finger)"/>
    <property type="match status" value="1"/>
</dbReference>
<dbReference type="FunFam" id="3.30.40.10:FF:000127">
    <property type="entry name" value="E3 ubiquitin-protein ligase RNF181"/>
    <property type="match status" value="1"/>
</dbReference>
<evidence type="ECO:0000259" key="10">
    <source>
        <dbReference type="PROSITE" id="PS50089"/>
    </source>
</evidence>
<keyword evidence="4" id="KW-0479">Metal-binding</keyword>
<keyword evidence="5 8" id="KW-0863">Zinc-finger</keyword>
<sequence>MAEMSCLQIHDTVLNHRNPTNHHQHRIHHLRDQSLSQILDSLPQWVQSDDDDLYVSDPSESGFSGDVSLSDLVFTTTDGVELLDRRSFAMDLFHRRVEQSQVSSIDDGIESGFGVVERNRDVDGDSLELELGLELESGSGFVENIIGDSDLVVNLNDCDELDEDDLFEEMRYLGMESGDGIVTMELGSDSYDEDDPEKENEIWGIDLNEDVSDDDDEDDPEKEKENEIWGIGLNDGDDGEDNDEDDPEKENKNLGINNEEFEWEEVDGDDEREVLSVLAEADDNNSISVSVSATISLEDLAVGERRGNLGWEVLLNSRSLEFSLDDAESNMELYIGDIDQEDEYDEDYRHTTEYEMLFEADISSGLGKPPASKSFIKNLKVSPLTKEDVMENDDPMCCAVCKEEMNVGKEVAELPCRHKYHSECIVPWLGIRNTCPVCRFELPSEED</sequence>
<dbReference type="Proteomes" id="UP000489600">
    <property type="component" value="Unassembled WGS sequence"/>
</dbReference>
<evidence type="ECO:0000256" key="5">
    <source>
        <dbReference type="ARBA" id="ARBA00022771"/>
    </source>
</evidence>
<evidence type="ECO:0000256" key="8">
    <source>
        <dbReference type="PROSITE-ProRule" id="PRU00175"/>
    </source>
</evidence>
<dbReference type="SMART" id="SM00184">
    <property type="entry name" value="RING"/>
    <property type="match status" value="1"/>
</dbReference>
<dbReference type="GO" id="GO:0061630">
    <property type="term" value="F:ubiquitin protein ligase activity"/>
    <property type="evidence" value="ECO:0007669"/>
    <property type="project" value="UniProtKB-EC"/>
</dbReference>
<evidence type="ECO:0000313" key="12">
    <source>
        <dbReference type="Proteomes" id="UP000489600"/>
    </source>
</evidence>
<dbReference type="GO" id="GO:0016567">
    <property type="term" value="P:protein ubiquitination"/>
    <property type="evidence" value="ECO:0007669"/>
    <property type="project" value="TreeGrafter"/>
</dbReference>
<comment type="caution">
    <text evidence="11">The sequence shown here is derived from an EMBL/GenBank/DDBJ whole genome shotgun (WGS) entry which is preliminary data.</text>
</comment>
<dbReference type="InterPro" id="IPR013083">
    <property type="entry name" value="Znf_RING/FYVE/PHD"/>
</dbReference>
<feature type="region of interest" description="Disordered" evidence="9">
    <location>
        <begin position="184"/>
        <end position="258"/>
    </location>
</feature>
<keyword evidence="3" id="KW-0808">Transferase</keyword>
<dbReference type="PROSITE" id="PS50089">
    <property type="entry name" value="ZF_RING_2"/>
    <property type="match status" value="1"/>
</dbReference>
<dbReference type="Pfam" id="PF13639">
    <property type="entry name" value="zf-RING_2"/>
    <property type="match status" value="1"/>
</dbReference>
<evidence type="ECO:0000256" key="2">
    <source>
        <dbReference type="ARBA" id="ARBA00012483"/>
    </source>
</evidence>
<comment type="catalytic activity">
    <reaction evidence="1">
        <text>S-ubiquitinyl-[E2 ubiquitin-conjugating enzyme]-L-cysteine + [acceptor protein]-L-lysine = [E2 ubiquitin-conjugating enzyme]-L-cysteine + N(6)-ubiquitinyl-[acceptor protein]-L-lysine.</text>
        <dbReference type="EC" id="2.3.2.27"/>
    </reaction>
</comment>
<dbReference type="GO" id="GO:0005737">
    <property type="term" value="C:cytoplasm"/>
    <property type="evidence" value="ECO:0007669"/>
    <property type="project" value="TreeGrafter"/>
</dbReference>
<dbReference type="AlphaFoldDB" id="A0A565CUT9"/>
<dbReference type="EMBL" id="CABITT030000008">
    <property type="protein sequence ID" value="VVB17533.1"/>
    <property type="molecule type" value="Genomic_DNA"/>
</dbReference>
<organism evidence="11 12">
    <name type="scientific">Arabis nemorensis</name>
    <dbReference type="NCBI Taxonomy" id="586526"/>
    <lineage>
        <taxon>Eukaryota</taxon>
        <taxon>Viridiplantae</taxon>
        <taxon>Streptophyta</taxon>
        <taxon>Embryophyta</taxon>
        <taxon>Tracheophyta</taxon>
        <taxon>Spermatophyta</taxon>
        <taxon>Magnoliopsida</taxon>
        <taxon>eudicotyledons</taxon>
        <taxon>Gunneridae</taxon>
        <taxon>Pentapetalae</taxon>
        <taxon>rosids</taxon>
        <taxon>malvids</taxon>
        <taxon>Brassicales</taxon>
        <taxon>Brassicaceae</taxon>
        <taxon>Arabideae</taxon>
        <taxon>Arabis</taxon>
    </lineage>
</organism>
<dbReference type="OrthoDB" id="8062037at2759"/>
<dbReference type="GO" id="GO:0008270">
    <property type="term" value="F:zinc ion binding"/>
    <property type="evidence" value="ECO:0007669"/>
    <property type="project" value="UniProtKB-KW"/>
</dbReference>